<dbReference type="Proteomes" id="UP000644756">
    <property type="component" value="Unassembled WGS sequence"/>
</dbReference>
<protein>
    <recommendedName>
        <fullName evidence="5">Sporulation protein YpjB</fullName>
    </recommendedName>
</protein>
<evidence type="ECO:0000256" key="1">
    <source>
        <dbReference type="SAM" id="Phobius"/>
    </source>
</evidence>
<evidence type="ECO:0000313" key="3">
    <source>
        <dbReference type="EMBL" id="GGF88965.1"/>
    </source>
</evidence>
<organism evidence="3 4">
    <name type="scientific">Paenibacillus abyssi</name>
    <dbReference type="NCBI Taxonomy" id="1340531"/>
    <lineage>
        <taxon>Bacteria</taxon>
        <taxon>Bacillati</taxon>
        <taxon>Bacillota</taxon>
        <taxon>Bacilli</taxon>
        <taxon>Bacillales</taxon>
        <taxon>Paenibacillaceae</taxon>
        <taxon>Paenibacillus</taxon>
    </lineage>
</organism>
<keyword evidence="4" id="KW-1185">Reference proteome</keyword>
<dbReference type="EMBL" id="BMGR01000001">
    <property type="protein sequence ID" value="GGF88965.1"/>
    <property type="molecule type" value="Genomic_DNA"/>
</dbReference>
<gene>
    <name evidence="3" type="ORF">GCM10010916_02850</name>
</gene>
<feature type="chain" id="PRO_5037180261" description="Sporulation protein YpjB" evidence="2">
    <location>
        <begin position="26"/>
        <end position="293"/>
    </location>
</feature>
<keyword evidence="1" id="KW-1133">Transmembrane helix</keyword>
<reference evidence="3" key="2">
    <citation type="submission" date="2020-09" db="EMBL/GenBank/DDBJ databases">
        <authorList>
            <person name="Sun Q."/>
            <person name="Zhou Y."/>
        </authorList>
    </citation>
    <scope>NUCLEOTIDE SEQUENCE</scope>
    <source>
        <strain evidence="3">CGMCC 1.12987</strain>
    </source>
</reference>
<keyword evidence="1" id="KW-0812">Transmembrane</keyword>
<comment type="caution">
    <text evidence="3">The sequence shown here is derived from an EMBL/GenBank/DDBJ whole genome shotgun (WGS) entry which is preliminary data.</text>
</comment>
<keyword evidence="2" id="KW-0732">Signal</keyword>
<proteinExistence type="predicted"/>
<evidence type="ECO:0000313" key="4">
    <source>
        <dbReference type="Proteomes" id="UP000644756"/>
    </source>
</evidence>
<feature type="signal peptide" evidence="2">
    <location>
        <begin position="1"/>
        <end position="25"/>
    </location>
</feature>
<dbReference type="AlphaFoldDB" id="A0A917CHD3"/>
<reference evidence="3" key="1">
    <citation type="journal article" date="2014" name="Int. J. Syst. Evol. Microbiol.">
        <title>Complete genome sequence of Corynebacterium casei LMG S-19264T (=DSM 44701T), isolated from a smear-ripened cheese.</title>
        <authorList>
            <consortium name="US DOE Joint Genome Institute (JGI-PGF)"/>
            <person name="Walter F."/>
            <person name="Albersmeier A."/>
            <person name="Kalinowski J."/>
            <person name="Ruckert C."/>
        </authorList>
    </citation>
    <scope>NUCLEOTIDE SEQUENCE</scope>
    <source>
        <strain evidence="3">CGMCC 1.12987</strain>
    </source>
</reference>
<accession>A0A917CHD3</accession>
<feature type="transmembrane region" description="Helical" evidence="1">
    <location>
        <begin position="255"/>
        <end position="274"/>
    </location>
</feature>
<evidence type="ECO:0000256" key="2">
    <source>
        <dbReference type="SAM" id="SignalP"/>
    </source>
</evidence>
<keyword evidence="1" id="KW-0472">Membrane</keyword>
<dbReference type="Pfam" id="PF09577">
    <property type="entry name" value="Spore_YpjB"/>
    <property type="match status" value="1"/>
</dbReference>
<sequence length="293" mass="32623">MRGKLTITIMLASLLLVLCPVNSGAAARTVAVPVSVDSALQQHAVRLAAISDELYQAASDGNKQLTYYNLSRLRRLTADPSVRQLGSKQGWTAAEETIRQLSDALQYGKLNGDARADGAKLMLAFDALSSGERALWISYHEIMQDDLNRLIKAWQRQTDDRTEAAVAALKTLSGHIELIVPAALMQRDPMLVQALQETYQYTLSLLNAGQSGRLERLWMDNSLAALSQAVDLVFYDSEGETIEPVLSPIYGGMPWRWTIVIGLLIISVLMYVGWQKYRFERDRVVKQDRANLP</sequence>
<evidence type="ECO:0008006" key="5">
    <source>
        <dbReference type="Google" id="ProtNLM"/>
    </source>
</evidence>
<dbReference type="InterPro" id="IPR014231">
    <property type="entry name" value="Spore_YpjB"/>
</dbReference>
<dbReference type="RefSeq" id="WP_188528295.1">
    <property type="nucleotide sequence ID" value="NZ_BMGR01000001.1"/>
</dbReference>
<name>A0A917CHD3_9BACL</name>